<evidence type="ECO:0000256" key="1">
    <source>
        <dbReference type="ARBA" id="ARBA00008861"/>
    </source>
</evidence>
<proteinExistence type="inferred from homology"/>
<dbReference type="GO" id="GO:0016740">
    <property type="term" value="F:transferase activity"/>
    <property type="evidence" value="ECO:0007669"/>
    <property type="project" value="UniProtKB-KW"/>
</dbReference>
<dbReference type="Pfam" id="PF06094">
    <property type="entry name" value="GGACT"/>
    <property type="match status" value="1"/>
</dbReference>
<dbReference type="InterPro" id="IPR013024">
    <property type="entry name" value="GGCT-like"/>
</dbReference>
<dbReference type="PANTHER" id="PTHR12510">
    <property type="entry name" value="TROPONIN C-AKIN-1 PROTEIN"/>
    <property type="match status" value="1"/>
</dbReference>
<dbReference type="GO" id="GO:0005829">
    <property type="term" value="C:cytosol"/>
    <property type="evidence" value="ECO:0007669"/>
    <property type="project" value="TreeGrafter"/>
</dbReference>
<dbReference type="InterPro" id="IPR039126">
    <property type="entry name" value="GGACT"/>
</dbReference>
<dbReference type="Gene3D" id="3.10.490.10">
    <property type="entry name" value="Gamma-glutamyl cyclotransferase-like"/>
    <property type="match status" value="1"/>
</dbReference>
<feature type="domain" description="Gamma-glutamylcyclotransferase AIG2-like" evidence="4">
    <location>
        <begin position="8"/>
        <end position="111"/>
    </location>
</feature>
<evidence type="ECO:0000256" key="2">
    <source>
        <dbReference type="PIRSR" id="PIRSR639126-1"/>
    </source>
</evidence>
<accession>A0A5C5XGD6</accession>
<protein>
    <recommendedName>
        <fullName evidence="3">Gamma-glutamylcyclotransferase family protein</fullName>
    </recommendedName>
</protein>
<dbReference type="InterPro" id="IPR009288">
    <property type="entry name" value="AIG2-like_dom"/>
</dbReference>
<dbReference type="Proteomes" id="UP000316095">
    <property type="component" value="Unassembled WGS sequence"/>
</dbReference>
<dbReference type="CDD" id="cd06661">
    <property type="entry name" value="GGCT_like"/>
    <property type="match status" value="1"/>
</dbReference>
<dbReference type="PANTHER" id="PTHR12510:SF4">
    <property type="entry name" value="GAMMA-GLUTAMYLAMINECYCLOTRANSFERASE"/>
    <property type="match status" value="1"/>
</dbReference>
<comment type="similarity">
    <text evidence="1 3">Belongs to the gamma-glutamylcyclotransferase family.</text>
</comment>
<evidence type="ECO:0000313" key="5">
    <source>
        <dbReference type="EMBL" id="TWT62206.1"/>
    </source>
</evidence>
<keyword evidence="6" id="KW-1185">Reference proteome</keyword>
<comment type="caution">
    <text evidence="5">The sequence shown here is derived from an EMBL/GenBank/DDBJ whole genome shotgun (WGS) entry which is preliminary data.</text>
</comment>
<dbReference type="EMBL" id="SJPG01000001">
    <property type="protein sequence ID" value="TWT62206.1"/>
    <property type="molecule type" value="Genomic_DNA"/>
</dbReference>
<dbReference type="SUPFAM" id="SSF110857">
    <property type="entry name" value="Gamma-glutamyl cyclotransferase-like"/>
    <property type="match status" value="1"/>
</dbReference>
<gene>
    <name evidence="5" type="primary">ytfP</name>
    <name evidence="5" type="ORF">Pan54_29470</name>
</gene>
<keyword evidence="5" id="KW-0808">Transferase</keyword>
<organism evidence="5 6">
    <name type="scientific">Rubinisphaera italica</name>
    <dbReference type="NCBI Taxonomy" id="2527969"/>
    <lineage>
        <taxon>Bacteria</taxon>
        <taxon>Pseudomonadati</taxon>
        <taxon>Planctomycetota</taxon>
        <taxon>Planctomycetia</taxon>
        <taxon>Planctomycetales</taxon>
        <taxon>Planctomycetaceae</taxon>
        <taxon>Rubinisphaera</taxon>
    </lineage>
</organism>
<dbReference type="InterPro" id="IPR036568">
    <property type="entry name" value="GGCT-like_sf"/>
</dbReference>
<dbReference type="GO" id="GO:0061929">
    <property type="term" value="F:gamma-glutamylaminecyclotransferase activity"/>
    <property type="evidence" value="ECO:0007669"/>
    <property type="project" value="InterPro"/>
</dbReference>
<feature type="active site" description="Proton acceptor" evidence="2">
    <location>
        <position position="78"/>
    </location>
</feature>
<evidence type="ECO:0000259" key="4">
    <source>
        <dbReference type="Pfam" id="PF06094"/>
    </source>
</evidence>
<evidence type="ECO:0000256" key="3">
    <source>
        <dbReference type="RuleBase" id="RU367036"/>
    </source>
</evidence>
<name>A0A5C5XGD6_9PLAN</name>
<evidence type="ECO:0000313" key="6">
    <source>
        <dbReference type="Proteomes" id="UP000316095"/>
    </source>
</evidence>
<sequence>MTSESPLLFVYGTLKRGYCRDHYLQKAKFIGEAKTEASYLLYDCGEYPGLVHDPNGHNIEGELYEISENAWLTLDEVEGVSFNLYQRATVELLAPYHEMNVQSYLYLRSTNGLKKCGQRW</sequence>
<dbReference type="AlphaFoldDB" id="A0A5C5XGD6"/>
<reference evidence="5 6" key="1">
    <citation type="submission" date="2019-02" db="EMBL/GenBank/DDBJ databases">
        <title>Deep-cultivation of Planctomycetes and their phenomic and genomic characterization uncovers novel biology.</title>
        <authorList>
            <person name="Wiegand S."/>
            <person name="Jogler M."/>
            <person name="Boedeker C."/>
            <person name="Pinto D."/>
            <person name="Vollmers J."/>
            <person name="Rivas-Marin E."/>
            <person name="Kohn T."/>
            <person name="Peeters S.H."/>
            <person name="Heuer A."/>
            <person name="Rast P."/>
            <person name="Oberbeckmann S."/>
            <person name="Bunk B."/>
            <person name="Jeske O."/>
            <person name="Meyerdierks A."/>
            <person name="Storesund J.E."/>
            <person name="Kallscheuer N."/>
            <person name="Luecker S."/>
            <person name="Lage O.M."/>
            <person name="Pohl T."/>
            <person name="Merkel B.J."/>
            <person name="Hornburger P."/>
            <person name="Mueller R.-W."/>
            <person name="Bruemmer F."/>
            <person name="Labrenz M."/>
            <person name="Spormann A.M."/>
            <person name="Op Den Camp H."/>
            <person name="Overmann J."/>
            <person name="Amann R."/>
            <person name="Jetten M.S.M."/>
            <person name="Mascher T."/>
            <person name="Medema M.H."/>
            <person name="Devos D.P."/>
            <person name="Kaster A.-K."/>
            <person name="Ovreas L."/>
            <person name="Rohde M."/>
            <person name="Galperin M.Y."/>
            <person name="Jogler C."/>
        </authorList>
    </citation>
    <scope>NUCLEOTIDE SEQUENCE [LARGE SCALE GENOMIC DNA]</scope>
    <source>
        <strain evidence="5 6">Pan54</strain>
    </source>
</reference>